<evidence type="ECO:0000256" key="1">
    <source>
        <dbReference type="SAM" id="Phobius"/>
    </source>
</evidence>
<accession>U7QNC2</accession>
<dbReference type="OrthoDB" id="464023at2"/>
<dbReference type="EMBL" id="AUZM01000003">
    <property type="protein sequence ID" value="ERT09464.1"/>
    <property type="molecule type" value="Genomic_DNA"/>
</dbReference>
<protein>
    <submittedName>
        <fullName evidence="2">Uncharacterized protein</fullName>
    </submittedName>
</protein>
<evidence type="ECO:0000313" key="3">
    <source>
        <dbReference type="Proteomes" id="UP000017127"/>
    </source>
</evidence>
<feature type="transmembrane region" description="Helical" evidence="1">
    <location>
        <begin position="7"/>
        <end position="24"/>
    </location>
</feature>
<organism evidence="2 3">
    <name type="scientific">Lyngbya aestuarii BL J</name>
    <dbReference type="NCBI Taxonomy" id="1348334"/>
    <lineage>
        <taxon>Bacteria</taxon>
        <taxon>Bacillati</taxon>
        <taxon>Cyanobacteriota</taxon>
        <taxon>Cyanophyceae</taxon>
        <taxon>Oscillatoriophycideae</taxon>
        <taxon>Oscillatoriales</taxon>
        <taxon>Microcoleaceae</taxon>
        <taxon>Lyngbya</taxon>
    </lineage>
</organism>
<comment type="caution">
    <text evidence="2">The sequence shown here is derived from an EMBL/GenBank/DDBJ whole genome shotgun (WGS) entry which is preliminary data.</text>
</comment>
<name>U7QNC2_9CYAN</name>
<keyword evidence="1" id="KW-0812">Transmembrane</keyword>
<proteinExistence type="predicted"/>
<evidence type="ECO:0000313" key="2">
    <source>
        <dbReference type="EMBL" id="ERT09464.1"/>
    </source>
</evidence>
<keyword evidence="3" id="KW-1185">Reference proteome</keyword>
<dbReference type="AlphaFoldDB" id="U7QNC2"/>
<dbReference type="RefSeq" id="WP_023064344.1">
    <property type="nucleotide sequence ID" value="NZ_AUZM01000003.1"/>
</dbReference>
<sequence length="204" mass="23336">MNLISVIYCIGGLASFSVWFSLLVRDFTTPLTHLNSWKMLLLMTVLWPIAVPISWIELIVKNQKTKPSLNTSLPLNPLPLGYLLKKAGLISESQLIQVLDVQQTAHNYMRIGEIIASYGWLKQETIDFFADSLIKIRTQPQQPIGQYLKSAKLLNDLQIEVILNEQHQTNLRFGEIAVKKGWVQLETINFVLDYLQHKSQTFLS</sequence>
<feature type="transmembrane region" description="Helical" evidence="1">
    <location>
        <begin position="36"/>
        <end position="60"/>
    </location>
</feature>
<keyword evidence="1" id="KW-0472">Membrane</keyword>
<reference evidence="2 3" key="1">
    <citation type="journal article" date="2013" name="Front. Microbiol.">
        <title>Comparative genomic analyses of the cyanobacterium, Lyngbya aestuarii BL J, a powerful hydrogen producer.</title>
        <authorList>
            <person name="Kothari A."/>
            <person name="Vaughn M."/>
            <person name="Garcia-Pichel F."/>
        </authorList>
    </citation>
    <scope>NUCLEOTIDE SEQUENCE [LARGE SCALE GENOMIC DNA]</scope>
    <source>
        <strain evidence="2 3">BL J</strain>
    </source>
</reference>
<dbReference type="SUPFAM" id="SSF160246">
    <property type="entry name" value="EspE N-terminal domain-like"/>
    <property type="match status" value="1"/>
</dbReference>
<dbReference type="Proteomes" id="UP000017127">
    <property type="component" value="Unassembled WGS sequence"/>
</dbReference>
<keyword evidence="1" id="KW-1133">Transmembrane helix</keyword>
<gene>
    <name evidence="2" type="ORF">M595_0564</name>
</gene>
<dbReference type="InterPro" id="IPR037257">
    <property type="entry name" value="T2SS_E_N_sf"/>
</dbReference>